<feature type="region of interest" description="Disordered" evidence="3">
    <location>
        <begin position="246"/>
        <end position="271"/>
    </location>
</feature>
<evidence type="ECO:0000313" key="5">
    <source>
        <dbReference type="EMBL" id="SSA36374.1"/>
    </source>
</evidence>
<evidence type="ECO:0000256" key="3">
    <source>
        <dbReference type="SAM" id="MobiDB-lite"/>
    </source>
</evidence>
<keyword evidence="6" id="KW-1185">Reference proteome</keyword>
<dbReference type="AlphaFoldDB" id="A0A2Y8ZWB5"/>
<feature type="domain" description="NAD-dependent epimerase/dehydratase" evidence="4">
    <location>
        <begin position="18"/>
        <end position="176"/>
    </location>
</feature>
<proteinExistence type="predicted"/>
<sequence length="271" mass="30167">MHPLHDGFMTSDTRRTRVLLTGATGGIGVLLEERLGTDYDLVTHGRHPATEEQEDTLNIADLDDYDEVLGLMDGVEVVVHMAGAASPESGWDAVLTANIVGTRNVLEAAREAGVRRVVFASSNHAMGMYDRLGEWPVYPHHLPRPDSLYGVSKVFGEALGRFYHDEHGLEFVALRIGWYTDDPLDADEDVLRAMWLSPDDCEQVVRRAIEADVPYGVYYAVSDNPNRRWDLTNTMLELGYRPKDDWTELPGAQEDVVEGGKEAPDSWPEGS</sequence>
<dbReference type="CDD" id="cd08946">
    <property type="entry name" value="SDR_e"/>
    <property type="match status" value="1"/>
</dbReference>
<dbReference type="InterPro" id="IPR001509">
    <property type="entry name" value="Epimerase_deHydtase"/>
</dbReference>
<evidence type="ECO:0000256" key="1">
    <source>
        <dbReference type="ARBA" id="ARBA00022857"/>
    </source>
</evidence>
<dbReference type="EMBL" id="UETB01000001">
    <property type="protein sequence ID" value="SSA36374.1"/>
    <property type="molecule type" value="Genomic_DNA"/>
</dbReference>
<accession>A0A2Y8ZWB5</accession>
<name>A0A2Y8ZWB5_9MICO</name>
<evidence type="ECO:0000256" key="2">
    <source>
        <dbReference type="ARBA" id="ARBA00023277"/>
    </source>
</evidence>
<keyword evidence="1" id="KW-0521">NADP</keyword>
<dbReference type="Pfam" id="PF01370">
    <property type="entry name" value="Epimerase"/>
    <property type="match status" value="1"/>
</dbReference>
<gene>
    <name evidence="5" type="ORF">SAMN05216184_10132</name>
</gene>
<dbReference type="InterPro" id="IPR036291">
    <property type="entry name" value="NAD(P)-bd_dom_sf"/>
</dbReference>
<dbReference type="PANTHER" id="PTHR43103:SF3">
    <property type="entry name" value="ADP-L-GLYCERO-D-MANNO-HEPTOSE-6-EPIMERASE"/>
    <property type="match status" value="1"/>
</dbReference>
<dbReference type="SUPFAM" id="SSF51735">
    <property type="entry name" value="NAD(P)-binding Rossmann-fold domains"/>
    <property type="match status" value="1"/>
</dbReference>
<evidence type="ECO:0000259" key="4">
    <source>
        <dbReference type="Pfam" id="PF01370"/>
    </source>
</evidence>
<dbReference type="Proteomes" id="UP000250222">
    <property type="component" value="Unassembled WGS sequence"/>
</dbReference>
<dbReference type="PANTHER" id="PTHR43103">
    <property type="entry name" value="NUCLEOSIDE-DIPHOSPHATE-SUGAR EPIMERASE"/>
    <property type="match status" value="1"/>
</dbReference>
<dbReference type="Gene3D" id="3.40.50.720">
    <property type="entry name" value="NAD(P)-binding Rossmann-like Domain"/>
    <property type="match status" value="1"/>
</dbReference>
<keyword evidence="2" id="KW-0119">Carbohydrate metabolism</keyword>
<evidence type="ECO:0000313" key="6">
    <source>
        <dbReference type="Proteomes" id="UP000250222"/>
    </source>
</evidence>
<reference evidence="5 6" key="1">
    <citation type="submission" date="2016-10" db="EMBL/GenBank/DDBJ databases">
        <authorList>
            <person name="Cai Z."/>
        </authorList>
    </citation>
    <scope>NUCLEOTIDE SEQUENCE [LARGE SCALE GENOMIC DNA]</scope>
    <source>
        <strain evidence="5 6">CGMCC 1.10826</strain>
    </source>
</reference>
<organism evidence="5 6">
    <name type="scientific">Georgenia satyanarayanai</name>
    <dbReference type="NCBI Taxonomy" id="860221"/>
    <lineage>
        <taxon>Bacteria</taxon>
        <taxon>Bacillati</taxon>
        <taxon>Actinomycetota</taxon>
        <taxon>Actinomycetes</taxon>
        <taxon>Micrococcales</taxon>
        <taxon>Bogoriellaceae</taxon>
        <taxon>Georgenia</taxon>
    </lineage>
</organism>
<protein>
    <submittedName>
        <fullName evidence="5">NAD+ dependent glucose-6-phosphate dehydrogenase</fullName>
    </submittedName>
</protein>